<dbReference type="AlphaFoldDB" id="A0A7W7RC55"/>
<evidence type="ECO:0000313" key="4">
    <source>
        <dbReference type="Proteomes" id="UP000540506"/>
    </source>
</evidence>
<feature type="coiled-coil region" evidence="1">
    <location>
        <begin position="231"/>
        <end position="281"/>
    </location>
</feature>
<accession>A0A7W7RC55</accession>
<proteinExistence type="predicted"/>
<keyword evidence="1" id="KW-0175">Coiled coil</keyword>
<organism evidence="3 4">
    <name type="scientific">Kitasatospora kifunensis</name>
    <name type="common">Streptomyces kifunensis</name>
    <dbReference type="NCBI Taxonomy" id="58351"/>
    <lineage>
        <taxon>Bacteria</taxon>
        <taxon>Bacillati</taxon>
        <taxon>Actinomycetota</taxon>
        <taxon>Actinomycetes</taxon>
        <taxon>Kitasatosporales</taxon>
        <taxon>Streptomycetaceae</taxon>
        <taxon>Kitasatospora</taxon>
    </lineage>
</organism>
<evidence type="ECO:0000313" key="3">
    <source>
        <dbReference type="EMBL" id="MBB4929120.1"/>
    </source>
</evidence>
<dbReference type="Proteomes" id="UP000540506">
    <property type="component" value="Unassembled WGS sequence"/>
</dbReference>
<evidence type="ECO:0000256" key="1">
    <source>
        <dbReference type="SAM" id="Coils"/>
    </source>
</evidence>
<keyword evidence="4" id="KW-1185">Reference proteome</keyword>
<gene>
    <name evidence="3" type="ORF">FHR34_008219</name>
</gene>
<name>A0A7W7RC55_KITKI</name>
<dbReference type="RefSeq" id="WP_184947180.1">
    <property type="nucleotide sequence ID" value="NZ_JACHJV010000004.1"/>
</dbReference>
<feature type="region of interest" description="Disordered" evidence="2">
    <location>
        <begin position="363"/>
        <end position="407"/>
    </location>
</feature>
<reference evidence="3 4" key="1">
    <citation type="submission" date="2020-08" db="EMBL/GenBank/DDBJ databases">
        <title>Sequencing the genomes of 1000 actinobacteria strains.</title>
        <authorList>
            <person name="Klenk H.-P."/>
        </authorList>
    </citation>
    <scope>NUCLEOTIDE SEQUENCE [LARGE SCALE GENOMIC DNA]</scope>
    <source>
        <strain evidence="3 4">DSM 41654</strain>
    </source>
</reference>
<dbReference type="EMBL" id="JACHJV010000004">
    <property type="protein sequence ID" value="MBB4929120.1"/>
    <property type="molecule type" value="Genomic_DNA"/>
</dbReference>
<sequence length="418" mass="45824">MEFHVPEVPQDLHPAACWRRAVTALDPAAHGGYAVIGDWLHAGDTVDLPADRLVITVDKATTGWKDGYRSGERYPVESATVTVYRIGQTDPVWQRHYKQATSAIGATTLKKLTALLEALPVPDGAPVVVNEVWRPNLKDGDCRWCGTHLSKRVGHTVGHGDDAQVEHYRQCPDRQLDPTSSDLGTCELCGVEVVFGQAQLVLLREGAGRWAVLHNREFGTKRMCEVAPVPSPAEQAKAAEARRAAEQAQREKEKAAQARKLQRAAERAAAKRAAAQAEQERVAGLATVKRTTENVYDKGLGNGRRARMDKHLDLLEDDTTTERWSVSVYYTSSGWNGEDYDPAEDEGGEWASKDVAHAHYKSLKWEPDPQPTRPSTAGGRCANCNGPGARHQRVDSSGIPGSVCDSCDRDDDFQLSFA</sequence>
<comment type="caution">
    <text evidence="3">The sequence shown here is derived from an EMBL/GenBank/DDBJ whole genome shotgun (WGS) entry which is preliminary data.</text>
</comment>
<protein>
    <submittedName>
        <fullName evidence="3">Uncharacterized protein</fullName>
    </submittedName>
</protein>
<evidence type="ECO:0000256" key="2">
    <source>
        <dbReference type="SAM" id="MobiDB-lite"/>
    </source>
</evidence>